<dbReference type="PROSITE" id="PS00624">
    <property type="entry name" value="GMC_OXRED_2"/>
    <property type="match status" value="1"/>
</dbReference>
<proteinExistence type="inferred from homology"/>
<dbReference type="Pfam" id="PF05199">
    <property type="entry name" value="GMC_oxred_C"/>
    <property type="match status" value="1"/>
</dbReference>
<keyword evidence="4" id="KW-0285">Flavoprotein</keyword>
<keyword evidence="3 4" id="KW-0274">FAD</keyword>
<dbReference type="Gene3D" id="3.50.50.60">
    <property type="entry name" value="FAD/NAD(P)-binding domain"/>
    <property type="match status" value="1"/>
</dbReference>
<feature type="active site" description="Proton donor" evidence="2">
    <location>
        <position position="467"/>
    </location>
</feature>
<dbReference type="GO" id="GO:0016614">
    <property type="term" value="F:oxidoreductase activity, acting on CH-OH group of donors"/>
    <property type="evidence" value="ECO:0007669"/>
    <property type="project" value="InterPro"/>
</dbReference>
<accession>A0AAV9PMA1</accession>
<feature type="binding site" evidence="3">
    <location>
        <begin position="466"/>
        <end position="467"/>
    </location>
    <ligand>
        <name>FAD</name>
        <dbReference type="ChEBI" id="CHEBI:57692"/>
    </ligand>
</feature>
<dbReference type="SUPFAM" id="SSF54373">
    <property type="entry name" value="FAD-linked reductases, C-terminal domain"/>
    <property type="match status" value="1"/>
</dbReference>
<comment type="cofactor">
    <cofactor evidence="3">
        <name>FAD</name>
        <dbReference type="ChEBI" id="CHEBI:57692"/>
    </cofactor>
</comment>
<reference evidence="7 8" key="1">
    <citation type="submission" date="2023-08" db="EMBL/GenBank/DDBJ databases">
        <title>Black Yeasts Isolated from many extreme environments.</title>
        <authorList>
            <person name="Coleine C."/>
            <person name="Stajich J.E."/>
            <person name="Selbmann L."/>
        </authorList>
    </citation>
    <scope>NUCLEOTIDE SEQUENCE [LARGE SCALE GENOMIC DNA]</scope>
    <source>
        <strain evidence="7 8">CCFEE 5935</strain>
    </source>
</reference>
<dbReference type="InterPro" id="IPR036188">
    <property type="entry name" value="FAD/NAD-bd_sf"/>
</dbReference>
<organism evidence="7 8">
    <name type="scientific">Saxophila tyrrhenica</name>
    <dbReference type="NCBI Taxonomy" id="1690608"/>
    <lineage>
        <taxon>Eukaryota</taxon>
        <taxon>Fungi</taxon>
        <taxon>Dikarya</taxon>
        <taxon>Ascomycota</taxon>
        <taxon>Pezizomycotina</taxon>
        <taxon>Dothideomycetes</taxon>
        <taxon>Dothideomycetidae</taxon>
        <taxon>Mycosphaerellales</taxon>
        <taxon>Extremaceae</taxon>
        <taxon>Saxophila</taxon>
    </lineage>
</organism>
<dbReference type="PANTHER" id="PTHR11552:SF134">
    <property type="entry name" value="GLUCOSE-METHANOL-CHOLINE OXIDOREDUCTASE N-TERMINAL DOMAIN-CONTAINING PROTEIN"/>
    <property type="match status" value="1"/>
</dbReference>
<comment type="similarity">
    <text evidence="1 4">Belongs to the GMC oxidoreductase family.</text>
</comment>
<sequence>MERTYDFIVVGAGPAGCVLASRLAESAAKPSVLLLEAGGSNVELTDLSADERFNIAFKAESPLNWGYQVSHDGRDIDYSRGKGLGGSTAINFCGWVTGPSADYDEWARLVDDEALNWENAKRHLESIVHLHPRVPREFEGDIRPSPGHGTTGPIHLTYGTEWQQSVHDVFTAAEQCGLGVNADVNDGHPIGMGIGSVCIHEGLRINAADAFLSSPPENLTILAMSTVSAVMLDKSTATGVRCVDGREFLAKGCVILSGGAINTPQLLQLSGIGPKEFLEPVGVPVKHELTQVGRNLQDHCFSVAGIVVQGEGDRIANQSPSPMGWFKLPALRQSREFADLPLETQRHLDTASVPDWELVTHTPLFDVVPTAEGEQIMTAMAILENPQSRGTVSLKSRDPLTAPSIDPKFLSHAYDRRALTEAFKAMLQYLQAPVWKSKTVRCLGWPTDDSDAAILDELKTRLASSWHMCGTARMGACVDSDFRLFGIDKLRVADMSVCPFVPNNHTQSTAYIIGAIAAEKIVSFYNLSHPTNQSKL</sequence>
<dbReference type="PROSITE" id="PS00623">
    <property type="entry name" value="GMC_OXRED_1"/>
    <property type="match status" value="1"/>
</dbReference>
<feature type="binding site" evidence="3">
    <location>
        <position position="227"/>
    </location>
    <ligand>
        <name>FAD</name>
        <dbReference type="ChEBI" id="CHEBI:57692"/>
    </ligand>
</feature>
<keyword evidence="8" id="KW-1185">Reference proteome</keyword>
<dbReference type="PANTHER" id="PTHR11552">
    <property type="entry name" value="GLUCOSE-METHANOL-CHOLINE GMC OXIDOREDUCTASE"/>
    <property type="match status" value="1"/>
</dbReference>
<dbReference type="GO" id="GO:0050660">
    <property type="term" value="F:flavin adenine dinucleotide binding"/>
    <property type="evidence" value="ECO:0007669"/>
    <property type="project" value="InterPro"/>
</dbReference>
<comment type="caution">
    <text evidence="7">The sequence shown here is derived from an EMBL/GenBank/DDBJ whole genome shotgun (WGS) entry which is preliminary data.</text>
</comment>
<protein>
    <recommendedName>
        <fullName evidence="5 6">Glucose-methanol-choline oxidoreductase N-terminal domain-containing protein</fullName>
    </recommendedName>
</protein>
<dbReference type="PIRSF" id="PIRSF000137">
    <property type="entry name" value="Alcohol_oxidase"/>
    <property type="match status" value="1"/>
</dbReference>
<evidence type="ECO:0000256" key="1">
    <source>
        <dbReference type="ARBA" id="ARBA00010790"/>
    </source>
</evidence>
<feature type="domain" description="Glucose-methanol-choline oxidoreductase N-terminal" evidence="5">
    <location>
        <begin position="81"/>
        <end position="104"/>
    </location>
</feature>
<evidence type="ECO:0000256" key="2">
    <source>
        <dbReference type="PIRSR" id="PIRSR000137-1"/>
    </source>
</evidence>
<dbReference type="InterPro" id="IPR000172">
    <property type="entry name" value="GMC_OxRdtase_N"/>
</dbReference>
<evidence type="ECO:0000256" key="3">
    <source>
        <dbReference type="PIRSR" id="PIRSR000137-2"/>
    </source>
</evidence>
<feature type="domain" description="Glucose-methanol-choline oxidoreductase N-terminal" evidence="6">
    <location>
        <begin position="259"/>
        <end position="273"/>
    </location>
</feature>
<dbReference type="InterPro" id="IPR012132">
    <property type="entry name" value="GMC_OxRdtase"/>
</dbReference>
<evidence type="ECO:0000259" key="5">
    <source>
        <dbReference type="PROSITE" id="PS00623"/>
    </source>
</evidence>
<evidence type="ECO:0000259" key="6">
    <source>
        <dbReference type="PROSITE" id="PS00624"/>
    </source>
</evidence>
<evidence type="ECO:0000256" key="4">
    <source>
        <dbReference type="RuleBase" id="RU003968"/>
    </source>
</evidence>
<gene>
    <name evidence="7" type="ORF">LTR77_001502</name>
</gene>
<dbReference type="GeneID" id="89922850"/>
<dbReference type="RefSeq" id="XP_064663091.1">
    <property type="nucleotide sequence ID" value="XM_064798764.1"/>
</dbReference>
<dbReference type="SUPFAM" id="SSF51905">
    <property type="entry name" value="FAD/NAD(P)-binding domain"/>
    <property type="match status" value="1"/>
</dbReference>
<evidence type="ECO:0000313" key="7">
    <source>
        <dbReference type="EMBL" id="KAK5174422.1"/>
    </source>
</evidence>
<dbReference type="Proteomes" id="UP001337655">
    <property type="component" value="Unassembled WGS sequence"/>
</dbReference>
<evidence type="ECO:0000313" key="8">
    <source>
        <dbReference type="Proteomes" id="UP001337655"/>
    </source>
</evidence>
<dbReference type="Gene3D" id="3.30.560.10">
    <property type="entry name" value="Glucose Oxidase, domain 3"/>
    <property type="match status" value="1"/>
</dbReference>
<dbReference type="InterPro" id="IPR007867">
    <property type="entry name" value="GMC_OxRtase_C"/>
</dbReference>
<feature type="active site" description="Proton acceptor" evidence="2">
    <location>
        <position position="505"/>
    </location>
</feature>
<dbReference type="AlphaFoldDB" id="A0AAV9PMA1"/>
<name>A0AAV9PMA1_9PEZI</name>
<dbReference type="Pfam" id="PF00732">
    <property type="entry name" value="GMC_oxred_N"/>
    <property type="match status" value="1"/>
</dbReference>
<dbReference type="EMBL" id="JAVRRT010000002">
    <property type="protein sequence ID" value="KAK5174422.1"/>
    <property type="molecule type" value="Genomic_DNA"/>
</dbReference>